<protein>
    <submittedName>
        <fullName evidence="9">Methyl farnesoate epoxidase</fullName>
    </submittedName>
</protein>
<evidence type="ECO:0000313" key="9">
    <source>
        <dbReference type="EMBL" id="OQV16721.1"/>
    </source>
</evidence>
<dbReference type="PANTHER" id="PTHR24303">
    <property type="entry name" value="HEME-BINDING MONOOXYGENASE FAMILY"/>
    <property type="match status" value="1"/>
</dbReference>
<evidence type="ECO:0000256" key="7">
    <source>
        <dbReference type="PIRSR" id="PIRSR602401-1"/>
    </source>
</evidence>
<evidence type="ECO:0000313" key="10">
    <source>
        <dbReference type="Proteomes" id="UP000192578"/>
    </source>
</evidence>
<evidence type="ECO:0000256" key="1">
    <source>
        <dbReference type="ARBA" id="ARBA00001971"/>
    </source>
</evidence>
<proteinExistence type="inferred from homology"/>
<dbReference type="InterPro" id="IPR017972">
    <property type="entry name" value="Cyt_P450_CS"/>
</dbReference>
<dbReference type="GO" id="GO:0020037">
    <property type="term" value="F:heme binding"/>
    <property type="evidence" value="ECO:0007669"/>
    <property type="project" value="InterPro"/>
</dbReference>
<name>A0A1W0WND5_HYPEX</name>
<evidence type="ECO:0000256" key="4">
    <source>
        <dbReference type="ARBA" id="ARBA00023002"/>
    </source>
</evidence>
<comment type="cofactor">
    <cofactor evidence="1 7">
        <name>heme</name>
        <dbReference type="ChEBI" id="CHEBI:30413"/>
    </cofactor>
</comment>
<keyword evidence="5 7" id="KW-0408">Iron</keyword>
<dbReference type="InterPro" id="IPR036396">
    <property type="entry name" value="Cyt_P450_sf"/>
</dbReference>
<dbReference type="SUPFAM" id="SSF48264">
    <property type="entry name" value="Cytochrome P450"/>
    <property type="match status" value="1"/>
</dbReference>
<keyword evidence="7 8" id="KW-0349">Heme</keyword>
<dbReference type="InterPro" id="IPR001128">
    <property type="entry name" value="Cyt_P450"/>
</dbReference>
<dbReference type="PRINTS" id="PR00463">
    <property type="entry name" value="EP450I"/>
</dbReference>
<reference evidence="10" key="1">
    <citation type="submission" date="2017-01" db="EMBL/GenBank/DDBJ databases">
        <title>Comparative genomics of anhydrobiosis in the tardigrade Hypsibius dujardini.</title>
        <authorList>
            <person name="Yoshida Y."/>
            <person name="Koutsovoulos G."/>
            <person name="Laetsch D."/>
            <person name="Stevens L."/>
            <person name="Kumar S."/>
            <person name="Horikawa D."/>
            <person name="Ishino K."/>
            <person name="Komine S."/>
            <person name="Tomita M."/>
            <person name="Blaxter M."/>
            <person name="Arakawa K."/>
        </authorList>
    </citation>
    <scope>NUCLEOTIDE SEQUENCE [LARGE SCALE GENOMIC DNA]</scope>
    <source>
        <strain evidence="10">Z151</strain>
    </source>
</reference>
<dbReference type="Gene3D" id="1.10.630.10">
    <property type="entry name" value="Cytochrome P450"/>
    <property type="match status" value="1"/>
</dbReference>
<keyword evidence="6 8" id="KW-0503">Monooxygenase</keyword>
<dbReference type="Pfam" id="PF00067">
    <property type="entry name" value="p450"/>
    <property type="match status" value="1"/>
</dbReference>
<evidence type="ECO:0000256" key="6">
    <source>
        <dbReference type="ARBA" id="ARBA00023033"/>
    </source>
</evidence>
<comment type="similarity">
    <text evidence="2 8">Belongs to the cytochrome P450 family.</text>
</comment>
<keyword evidence="4 8" id="KW-0560">Oxidoreductase</keyword>
<dbReference type="Proteomes" id="UP000192578">
    <property type="component" value="Unassembled WGS sequence"/>
</dbReference>
<comment type="caution">
    <text evidence="9">The sequence shown here is derived from an EMBL/GenBank/DDBJ whole genome shotgun (WGS) entry which is preliminary data.</text>
</comment>
<feature type="binding site" description="axial binding residue" evidence="7">
    <location>
        <position position="77"/>
    </location>
    <ligand>
        <name>heme</name>
        <dbReference type="ChEBI" id="CHEBI:30413"/>
    </ligand>
    <ligandPart>
        <name>Fe</name>
        <dbReference type="ChEBI" id="CHEBI:18248"/>
    </ligandPart>
</feature>
<dbReference type="AlphaFoldDB" id="A0A1W0WND5"/>
<dbReference type="GO" id="GO:0004497">
    <property type="term" value="F:monooxygenase activity"/>
    <property type="evidence" value="ECO:0007669"/>
    <property type="project" value="UniProtKB-KW"/>
</dbReference>
<evidence type="ECO:0000256" key="5">
    <source>
        <dbReference type="ARBA" id="ARBA00023004"/>
    </source>
</evidence>
<accession>A0A1W0WND5</accession>
<dbReference type="EMBL" id="MTYJ01000071">
    <property type="protein sequence ID" value="OQV16721.1"/>
    <property type="molecule type" value="Genomic_DNA"/>
</dbReference>
<evidence type="ECO:0000256" key="2">
    <source>
        <dbReference type="ARBA" id="ARBA00010617"/>
    </source>
</evidence>
<keyword evidence="3 7" id="KW-0479">Metal-binding</keyword>
<dbReference type="GO" id="GO:0005506">
    <property type="term" value="F:iron ion binding"/>
    <property type="evidence" value="ECO:0007669"/>
    <property type="project" value="InterPro"/>
</dbReference>
<dbReference type="OrthoDB" id="1055148at2759"/>
<evidence type="ECO:0000256" key="3">
    <source>
        <dbReference type="ARBA" id="ARBA00022723"/>
    </source>
</evidence>
<dbReference type="InterPro" id="IPR002401">
    <property type="entry name" value="Cyt_P450_E_grp-I"/>
</dbReference>
<evidence type="ECO:0000256" key="8">
    <source>
        <dbReference type="RuleBase" id="RU000461"/>
    </source>
</evidence>
<dbReference type="GO" id="GO:0016705">
    <property type="term" value="F:oxidoreductase activity, acting on paired donors, with incorporation or reduction of molecular oxygen"/>
    <property type="evidence" value="ECO:0007669"/>
    <property type="project" value="InterPro"/>
</dbReference>
<dbReference type="PROSITE" id="PS00086">
    <property type="entry name" value="CYTOCHROME_P450"/>
    <property type="match status" value="1"/>
</dbReference>
<keyword evidence="10" id="KW-1185">Reference proteome</keyword>
<organism evidence="9 10">
    <name type="scientific">Hypsibius exemplaris</name>
    <name type="common">Freshwater tardigrade</name>
    <dbReference type="NCBI Taxonomy" id="2072580"/>
    <lineage>
        <taxon>Eukaryota</taxon>
        <taxon>Metazoa</taxon>
        <taxon>Ecdysozoa</taxon>
        <taxon>Tardigrada</taxon>
        <taxon>Eutardigrada</taxon>
        <taxon>Parachela</taxon>
        <taxon>Hypsibioidea</taxon>
        <taxon>Hypsibiidae</taxon>
        <taxon>Hypsibius</taxon>
    </lineage>
</organism>
<dbReference type="PANTHER" id="PTHR24303:SF31">
    <property type="entry name" value="CYTOCHROME P450 307A1-RELATED"/>
    <property type="match status" value="1"/>
</dbReference>
<sequence>MFPVAPTAIPHQATEDILLAVYRLPKGTRLIVSLYSIHHDPDLWTDPKVFRPKQFLRDGLIKIPEYWVPFGMDHRSCIGYQLARKELFLIYANMMRNFRLVPEGDSPPSLEFQPG</sequence>
<gene>
    <name evidence="9" type="ORF">BV898_09229</name>
</gene>